<organism evidence="1 2">
    <name type="scientific">Solanum commersonii</name>
    <name type="common">Commerson's wild potato</name>
    <name type="synonym">Commerson's nightshade</name>
    <dbReference type="NCBI Taxonomy" id="4109"/>
    <lineage>
        <taxon>Eukaryota</taxon>
        <taxon>Viridiplantae</taxon>
        <taxon>Streptophyta</taxon>
        <taxon>Embryophyta</taxon>
        <taxon>Tracheophyta</taxon>
        <taxon>Spermatophyta</taxon>
        <taxon>Magnoliopsida</taxon>
        <taxon>eudicotyledons</taxon>
        <taxon>Gunneridae</taxon>
        <taxon>Pentapetalae</taxon>
        <taxon>asterids</taxon>
        <taxon>lamiids</taxon>
        <taxon>Solanales</taxon>
        <taxon>Solanaceae</taxon>
        <taxon>Solanoideae</taxon>
        <taxon>Solaneae</taxon>
        <taxon>Solanum</taxon>
    </lineage>
</organism>
<dbReference type="AlphaFoldDB" id="A0A9J6B5Q9"/>
<keyword evidence="2" id="KW-1185">Reference proteome</keyword>
<dbReference type="Proteomes" id="UP000824120">
    <property type="component" value="Chromosome 1"/>
</dbReference>
<protein>
    <submittedName>
        <fullName evidence="1">Uncharacterized protein</fullName>
    </submittedName>
</protein>
<evidence type="ECO:0000313" key="1">
    <source>
        <dbReference type="EMBL" id="KAG5631743.1"/>
    </source>
</evidence>
<sequence length="87" mass="10540">MKWIVKTQKEASRSGNIVQWWKKTDPLTEIFCVSNFNKYSRYISLINVREGRRPVRIIARVDTARHMVERRGCNRHRNIMSEFSRWT</sequence>
<reference evidence="1 2" key="1">
    <citation type="submission" date="2020-09" db="EMBL/GenBank/DDBJ databases">
        <title>De no assembly of potato wild relative species, Solanum commersonii.</title>
        <authorList>
            <person name="Cho K."/>
        </authorList>
    </citation>
    <scope>NUCLEOTIDE SEQUENCE [LARGE SCALE GENOMIC DNA]</scope>
    <source>
        <strain evidence="1">LZ3.2</strain>
        <tissue evidence="1">Leaf</tissue>
    </source>
</reference>
<comment type="caution">
    <text evidence="1">The sequence shown here is derived from an EMBL/GenBank/DDBJ whole genome shotgun (WGS) entry which is preliminary data.</text>
</comment>
<dbReference type="EMBL" id="JACXVP010000001">
    <property type="protein sequence ID" value="KAG5631743.1"/>
    <property type="molecule type" value="Genomic_DNA"/>
</dbReference>
<gene>
    <name evidence="1" type="ORF">H5410_003460</name>
</gene>
<name>A0A9J6B5Q9_SOLCO</name>
<accession>A0A9J6B5Q9</accession>
<proteinExistence type="predicted"/>
<evidence type="ECO:0000313" key="2">
    <source>
        <dbReference type="Proteomes" id="UP000824120"/>
    </source>
</evidence>